<organism evidence="2 3">
    <name type="scientific">Calocera cornea HHB12733</name>
    <dbReference type="NCBI Taxonomy" id="1353952"/>
    <lineage>
        <taxon>Eukaryota</taxon>
        <taxon>Fungi</taxon>
        <taxon>Dikarya</taxon>
        <taxon>Basidiomycota</taxon>
        <taxon>Agaricomycotina</taxon>
        <taxon>Dacrymycetes</taxon>
        <taxon>Dacrymycetales</taxon>
        <taxon>Dacrymycetaceae</taxon>
        <taxon>Calocera</taxon>
    </lineage>
</organism>
<dbReference type="Proteomes" id="UP000076842">
    <property type="component" value="Unassembled WGS sequence"/>
</dbReference>
<evidence type="ECO:0000313" key="3">
    <source>
        <dbReference type="Proteomes" id="UP000076842"/>
    </source>
</evidence>
<feature type="non-terminal residue" evidence="2">
    <location>
        <position position="147"/>
    </location>
</feature>
<dbReference type="STRING" id="1353952.A0A165EG32"/>
<keyword evidence="3" id="KW-1185">Reference proteome</keyword>
<evidence type="ECO:0000259" key="1">
    <source>
        <dbReference type="Pfam" id="PF24764"/>
    </source>
</evidence>
<reference evidence="2 3" key="1">
    <citation type="journal article" date="2016" name="Mol. Biol. Evol.">
        <title>Comparative Genomics of Early-Diverging Mushroom-Forming Fungi Provides Insights into the Origins of Lignocellulose Decay Capabilities.</title>
        <authorList>
            <person name="Nagy L.G."/>
            <person name="Riley R."/>
            <person name="Tritt A."/>
            <person name="Adam C."/>
            <person name="Daum C."/>
            <person name="Floudas D."/>
            <person name="Sun H."/>
            <person name="Yadav J.S."/>
            <person name="Pangilinan J."/>
            <person name="Larsson K.H."/>
            <person name="Matsuura K."/>
            <person name="Barry K."/>
            <person name="Labutti K."/>
            <person name="Kuo R."/>
            <person name="Ohm R.A."/>
            <person name="Bhattacharya S.S."/>
            <person name="Shirouzu T."/>
            <person name="Yoshinaga Y."/>
            <person name="Martin F.M."/>
            <person name="Grigoriev I.V."/>
            <person name="Hibbett D.S."/>
        </authorList>
    </citation>
    <scope>NUCLEOTIDE SEQUENCE [LARGE SCALE GENOMIC DNA]</scope>
    <source>
        <strain evidence="2 3">HHB12733</strain>
    </source>
</reference>
<proteinExistence type="predicted"/>
<name>A0A165EG32_9BASI</name>
<dbReference type="EMBL" id="KV424007">
    <property type="protein sequence ID" value="KZT54799.1"/>
    <property type="molecule type" value="Genomic_DNA"/>
</dbReference>
<protein>
    <recommendedName>
        <fullName evidence="1">Integrase core domain-containing protein</fullName>
    </recommendedName>
</protein>
<dbReference type="PANTHER" id="PTHR46791">
    <property type="entry name" value="EXPRESSED PROTEIN"/>
    <property type="match status" value="1"/>
</dbReference>
<accession>A0A165EG32</accession>
<dbReference type="AlphaFoldDB" id="A0A165EG32"/>
<dbReference type="InterPro" id="IPR058913">
    <property type="entry name" value="Integrase_dom_put"/>
</dbReference>
<dbReference type="Pfam" id="PF24764">
    <property type="entry name" value="rva_4"/>
    <property type="match status" value="1"/>
</dbReference>
<dbReference type="OrthoDB" id="3252187at2759"/>
<feature type="domain" description="Integrase core" evidence="1">
    <location>
        <begin position="1"/>
        <end position="102"/>
    </location>
</feature>
<gene>
    <name evidence="2" type="ORF">CALCODRAFT_414903</name>
</gene>
<feature type="non-terminal residue" evidence="2">
    <location>
        <position position="1"/>
    </location>
</feature>
<sequence length="147" mass="17377">RGANRGSFLWGRSVHNVRIERLWVDVTKDFGGKWKQIFIHMETWLGLDIQLDEHMWLLHQLFLRDINADAELWRQSWNFHSMRTPERSMTCPNGMWLMGMIELGYRGLTDDVLWNRAAEEGGGYMYGVDWQSLQDDALMEHHRGSNP</sequence>
<evidence type="ECO:0000313" key="2">
    <source>
        <dbReference type="EMBL" id="KZT54799.1"/>
    </source>
</evidence>
<dbReference type="InParanoid" id="A0A165EG32"/>